<evidence type="ECO:0000313" key="3">
    <source>
        <dbReference type="Proteomes" id="UP001185028"/>
    </source>
</evidence>
<protein>
    <recommendedName>
        <fullName evidence="1">PIN like domain-containing protein</fullName>
    </recommendedName>
</protein>
<keyword evidence="3" id="KW-1185">Reference proteome</keyword>
<proteinExistence type="predicted"/>
<evidence type="ECO:0000259" key="1">
    <source>
        <dbReference type="Pfam" id="PF18476"/>
    </source>
</evidence>
<comment type="caution">
    <text evidence="2">The sequence shown here is derived from an EMBL/GenBank/DDBJ whole genome shotgun (WGS) entry which is preliminary data.</text>
</comment>
<evidence type="ECO:0000313" key="2">
    <source>
        <dbReference type="EMBL" id="MDR6243534.1"/>
    </source>
</evidence>
<reference evidence="2 3" key="1">
    <citation type="submission" date="2023-07" db="EMBL/GenBank/DDBJ databases">
        <title>Genomic Encyclopedia of Type Strains, Phase IV (KMG-IV): sequencing the most valuable type-strain genomes for metagenomic binning, comparative biology and taxonomic classification.</title>
        <authorList>
            <person name="Goeker M."/>
        </authorList>
    </citation>
    <scope>NUCLEOTIDE SEQUENCE [LARGE SCALE GENOMIC DNA]</scope>
    <source>
        <strain evidence="2 3">DSM 22170</strain>
    </source>
</reference>
<accession>A0ABU1IW97</accession>
<dbReference type="EMBL" id="JAVDQH010000004">
    <property type="protein sequence ID" value="MDR6243534.1"/>
    <property type="molecule type" value="Genomic_DNA"/>
</dbReference>
<dbReference type="Pfam" id="PF18476">
    <property type="entry name" value="PIN_8"/>
    <property type="match status" value="1"/>
</dbReference>
<organism evidence="2 3">
    <name type="scientific">Paenibacillus hunanensis</name>
    <dbReference type="NCBI Taxonomy" id="539262"/>
    <lineage>
        <taxon>Bacteria</taxon>
        <taxon>Bacillati</taxon>
        <taxon>Bacillota</taxon>
        <taxon>Bacilli</taxon>
        <taxon>Bacillales</taxon>
        <taxon>Paenibacillaceae</taxon>
        <taxon>Paenibacillus</taxon>
    </lineage>
</organism>
<dbReference type="Proteomes" id="UP001185028">
    <property type="component" value="Unassembled WGS sequence"/>
</dbReference>
<sequence length="525" mass="62443">MKELFKSYYQLTEEEFKELWGNCTFVFDSNTLLNLYRYPETTREVFLEILQEIKQRLWIPYQVAFEYHKNLNEVLYTQNNGYTLFQKIVDDSIKELISKIDTKAKELRHTNITTNSLLSIINKTKEQLTNEIILQQGEHPDLEDLKERLNLIIGDQVGRSYTQEELDKIYGIGEGRYSNLVPPGFKDLKDKQGKTSFYDGVKYKDEYGDLVYWFQIIEKAKNPDVDGIILISDDTKEDWIYKVNGQKKGIHPELMNEFRRETEGKLFYLYNSEQFIKHAKKYLLTDNQNMQNIDDVITDIKVTKQSEELIQENNKRYIELSHFVPRNISKSKNYNNSYKVDEASKRPYYYYVITASSLSENHEPDFSYIIPHIRKLLKDYINLPIKFEKILIENLQVFIGFSTLRLIYDIEEVVYLINKILLASKDREYSNVVITDYEVSKRIMDENNIPDNIFIEDDETMISEFLRFKKLIGTNHWIWHDEYGNGKVILADENKFEIIVDFNNLVNPIRFSYPYSEIRVLLKEK</sequence>
<dbReference type="RefSeq" id="WP_188773715.1">
    <property type="nucleotide sequence ID" value="NZ_BMMB01000001.1"/>
</dbReference>
<gene>
    <name evidence="2" type="ORF">JOC58_001421</name>
</gene>
<name>A0ABU1IW97_9BACL</name>
<dbReference type="InterPro" id="IPR041578">
    <property type="entry name" value="PIN_8"/>
</dbReference>
<feature type="domain" description="PIN like" evidence="1">
    <location>
        <begin position="25"/>
        <end position="254"/>
    </location>
</feature>